<dbReference type="InterPro" id="IPR012902">
    <property type="entry name" value="N_methyl_site"/>
</dbReference>
<dbReference type="NCBIfam" id="TIGR02532">
    <property type="entry name" value="IV_pilin_GFxxxE"/>
    <property type="match status" value="1"/>
</dbReference>
<dbReference type="PROSITE" id="PS00409">
    <property type="entry name" value="PROKAR_NTER_METHYL"/>
    <property type="match status" value="1"/>
</dbReference>
<comment type="caution">
    <text evidence="1">The sequence shown here is derived from an EMBL/GenBank/DDBJ whole genome shotgun (WGS) entry which is preliminary data.</text>
</comment>
<proteinExistence type="predicted"/>
<accession>A0A0C1ZA37</accession>
<gene>
    <name evidence="1" type="ORF">H735_05810</name>
</gene>
<dbReference type="EMBL" id="JPRD01000011">
    <property type="protein sequence ID" value="KIF53900.1"/>
    <property type="molecule type" value="Genomic_DNA"/>
</dbReference>
<name>A0A0C1ZA37_9VIBR</name>
<dbReference type="Gene3D" id="3.30.700.10">
    <property type="entry name" value="Glycoprotein, Type 4 Pilin"/>
    <property type="match status" value="1"/>
</dbReference>
<organism evidence="1 2">
    <name type="scientific">Vibrio owensii CAIM 1854 = LMG 25443</name>
    <dbReference type="NCBI Taxonomy" id="1229493"/>
    <lineage>
        <taxon>Bacteria</taxon>
        <taxon>Pseudomonadati</taxon>
        <taxon>Pseudomonadota</taxon>
        <taxon>Gammaproteobacteria</taxon>
        <taxon>Vibrionales</taxon>
        <taxon>Vibrionaceae</taxon>
        <taxon>Vibrio</taxon>
    </lineage>
</organism>
<sequence>MKNKGFTLIEMVVVIVLLGILAVTAAPRFLNLQDDARDATLEGYAGALLASIGIIAGKHKIEGEPDTLVVDGTELSFFTTEDGKTQLFEYPTATDVEQCMDIWNTAVNGIRAKGADAKKGELKTTFDRNEATCSYADLQHGAVTYKSGTGDVRVDS</sequence>
<protein>
    <submittedName>
        <fullName evidence="1">N-terminal cleavage protein</fullName>
    </submittedName>
</protein>
<dbReference type="Pfam" id="PF07963">
    <property type="entry name" value="N_methyl"/>
    <property type="match status" value="1"/>
</dbReference>
<dbReference type="PATRIC" id="fig|1229493.5.peg.226"/>
<evidence type="ECO:0000313" key="1">
    <source>
        <dbReference type="EMBL" id="KIF53900.1"/>
    </source>
</evidence>
<dbReference type="SUPFAM" id="SSF54523">
    <property type="entry name" value="Pili subunits"/>
    <property type="match status" value="1"/>
</dbReference>
<evidence type="ECO:0000313" key="2">
    <source>
        <dbReference type="Proteomes" id="UP000031586"/>
    </source>
</evidence>
<dbReference type="Proteomes" id="UP000031586">
    <property type="component" value="Unassembled WGS sequence"/>
</dbReference>
<dbReference type="AlphaFoldDB" id="A0A0C1ZA37"/>
<dbReference type="RefSeq" id="WP_027726830.1">
    <property type="nucleotide sequence ID" value="NZ_BAOH01000140.1"/>
</dbReference>
<dbReference type="InterPro" id="IPR045584">
    <property type="entry name" value="Pilin-like"/>
</dbReference>
<reference evidence="1 2" key="1">
    <citation type="submission" date="2014-07" db="EMBL/GenBank/DDBJ databases">
        <title>Unique and conserved regions in Vibrio harveyi and related species in comparison with the shrimp pathogen Vibrio harveyi CAIM 1792.</title>
        <authorList>
            <person name="Espinoza-Valles I."/>
            <person name="Vora G."/>
            <person name="Leekitcharoenphon P."/>
            <person name="Ussery D."/>
            <person name="Hoj L."/>
            <person name="Gomez-Gil B."/>
        </authorList>
    </citation>
    <scope>NUCLEOTIDE SEQUENCE [LARGE SCALE GENOMIC DNA]</scope>
    <source>
        <strain evidence="2">CAIM 1854 / LMG 25443</strain>
    </source>
</reference>